<proteinExistence type="predicted"/>
<sequence length="1531" mass="174308">MSWTSASRQYLLLTTPQIMPINLIVHTAEESTHPRTVECFTTTISYRGIIQLFQPYPSRSFLIAVLDADLSELIARLYSSWSPAVSNLSSTFPTTFQGFHKRFNSIDIINHPLCYRLEPLHNITQLLLSNRTFPELNHAVGAWSGNSFEELRQLYDALNCTTSLELLDNILYLLVLQFSDTLASYGFEVAMANSDVEFEYCKNIDIVKWIEEGTVAALNCSNYKFAQAIPGESIIFSLDANNCFPGSSQFHLPIGGYRWMSVDEIEKVDFLHFPDDSDEGMILECSLKYTKKLKMQTDSLALCPRKRLISPLELSPKQLEVYRDMLKTSHDPLKDPRISLDVHNKSHVVLLHKHLKYLLQKGMKLVHIHKAIIFKQEPWLHSYISKAVNLRRECRIMNDSIGEEVAKKSLVSLWGFLFQNTGKHTSSKLCTTREECIKAAARSEFDNVKVINSCKSIFSFKKNTAHYPYNIIAAFAILQHSIVELYKSYDIFKSNIPNLELLCCNVDELVFKFTGTRESLNKHFRESVALNAIMDYSTLSPLHPLFPHPSLRLTPPQDAALMEGKILSKSSGGKSTILRSICVNRNKIFKTPITRVIFVYDGPQQQFADFAAKNPDVEFYRELPEISEDSVDSILVILDDYMNKSSQENNKLLNNIVTRHTHHLFKGATIISLQTFFPKNFAVASSQANVLILFPNKRNWKSVEYLSQQIFPDSRHFLKSALQDVAKKQFGFLVVDVENLESGGAKLRKFFCDNNLALSKLVRYALIDLIRQDDDSQSAISLLLAKLDSALRPRAKEILTKLEKGGDRSSGGGGEFSWNDKNEIIHAGVTWSGSNLVELLKYFILESKSFDQLEFSKNFASLISGGVNFQQIGSGGASISNNNEKVHDPAAAVETPPIPRTEEERHHRRKQTKPIKRLLNNTPKGVCKWNYLWALDLADYQKYSRTNNGIRFLLVGVDCLSRFIMVVKLRNKTSEETAKAIEIMFKERRQTPERILVDRGNEFWGGPTKEFLKKNGVKLIANYSPLKASLVETQIKTLKNKISHYQTKTKSTRYVDALNDIVYSINNSFNNTIQGVPAKMKNTAKDNDHLWHNVYNKFITQKPEKIRFAVGDLVLVSSKRLRHNKSVFIKGYVQRFEPVVYKISEIIKQFPVPFIRLMTTGKIPEELPEYFRYFTAKDYLPKKPVMNLDHFITLRSSDCLELFPSNHSANFRNTIYKRISLDPPSSFEIGMTEITFQAPATKIEPLPPKPLPPIPIPKFFETPSDGNIDLTWITKDQWNVSRGQTVSLEKLIKQLNDVLQKSKINVTFSFSIVSPPDILNARIDINDPQGRELYLSPSLAQVLGFNSVHFPSSGTFLGDLDVRDDDLKDLAPETVFSVNLGIREPFVVTVEEPESYTLSSLLNSMGAAFKTVPDQIQNDLFVPAYLFKLAPPVQPKPELPINPIGQIFVHCDMSCEHVIGSEVHRVIRILPPTYALGEIVTMKFEPIRFYGVSRSELSSVHIWLTDEYNRHLVEEQIPTSVTLHVRRKFLQ</sequence>
<dbReference type="SUPFAM" id="SSF53098">
    <property type="entry name" value="Ribonuclease H-like"/>
    <property type="match status" value="1"/>
</dbReference>
<dbReference type="InterPro" id="IPR001584">
    <property type="entry name" value="Integrase_cat-core"/>
</dbReference>
<evidence type="ECO:0000313" key="3">
    <source>
        <dbReference type="Proteomes" id="UP000198287"/>
    </source>
</evidence>
<evidence type="ECO:0000313" key="2">
    <source>
        <dbReference type="EMBL" id="OXA36811.1"/>
    </source>
</evidence>
<feature type="domain" description="Integrase catalytic" evidence="1">
    <location>
        <begin position="919"/>
        <end position="1085"/>
    </location>
</feature>
<dbReference type="EMBL" id="LNIX01000072">
    <property type="protein sequence ID" value="OXA36811.1"/>
    <property type="molecule type" value="Genomic_DNA"/>
</dbReference>
<reference evidence="2 3" key="1">
    <citation type="submission" date="2015-12" db="EMBL/GenBank/DDBJ databases">
        <title>The genome of Folsomia candida.</title>
        <authorList>
            <person name="Faddeeva A."/>
            <person name="Derks M.F."/>
            <person name="Anvar Y."/>
            <person name="Smit S."/>
            <person name="Van Straalen N."/>
            <person name="Roelofs D."/>
        </authorList>
    </citation>
    <scope>NUCLEOTIDE SEQUENCE [LARGE SCALE GENOMIC DNA]</scope>
    <source>
        <strain evidence="2 3">VU population</strain>
        <tissue evidence="2">Whole body</tissue>
    </source>
</reference>
<dbReference type="PANTHER" id="PTHR46585:SF1">
    <property type="entry name" value="CHROMO DOMAIN-CONTAINING PROTEIN"/>
    <property type="match status" value="1"/>
</dbReference>
<dbReference type="InterPro" id="IPR012337">
    <property type="entry name" value="RNaseH-like_sf"/>
</dbReference>
<name>A0A226CWR2_FOLCA</name>
<dbReference type="GO" id="GO:0003676">
    <property type="term" value="F:nucleic acid binding"/>
    <property type="evidence" value="ECO:0007669"/>
    <property type="project" value="InterPro"/>
</dbReference>
<dbReference type="PANTHER" id="PTHR46585">
    <property type="entry name" value="INTEGRASE CORE DOMAIN CONTAINING PROTEIN"/>
    <property type="match status" value="1"/>
</dbReference>
<comment type="caution">
    <text evidence="2">The sequence shown here is derived from an EMBL/GenBank/DDBJ whole genome shotgun (WGS) entry which is preliminary data.</text>
</comment>
<organism evidence="2 3">
    <name type="scientific">Folsomia candida</name>
    <name type="common">Springtail</name>
    <dbReference type="NCBI Taxonomy" id="158441"/>
    <lineage>
        <taxon>Eukaryota</taxon>
        <taxon>Metazoa</taxon>
        <taxon>Ecdysozoa</taxon>
        <taxon>Arthropoda</taxon>
        <taxon>Hexapoda</taxon>
        <taxon>Collembola</taxon>
        <taxon>Entomobryomorpha</taxon>
        <taxon>Isotomoidea</taxon>
        <taxon>Isotomidae</taxon>
        <taxon>Proisotominae</taxon>
        <taxon>Folsomia</taxon>
    </lineage>
</organism>
<dbReference type="Gene3D" id="3.30.420.10">
    <property type="entry name" value="Ribonuclease H-like superfamily/Ribonuclease H"/>
    <property type="match status" value="1"/>
</dbReference>
<accession>A0A226CWR2</accession>
<dbReference type="GO" id="GO:0015074">
    <property type="term" value="P:DNA integration"/>
    <property type="evidence" value="ECO:0007669"/>
    <property type="project" value="InterPro"/>
</dbReference>
<gene>
    <name evidence="2" type="ORF">Fcan01_28438</name>
</gene>
<dbReference type="OrthoDB" id="6343797at2759"/>
<dbReference type="InterPro" id="IPR036397">
    <property type="entry name" value="RNaseH_sf"/>
</dbReference>
<dbReference type="Proteomes" id="UP000198287">
    <property type="component" value="Unassembled WGS sequence"/>
</dbReference>
<dbReference type="PROSITE" id="PS50994">
    <property type="entry name" value="INTEGRASE"/>
    <property type="match status" value="1"/>
</dbReference>
<protein>
    <recommendedName>
        <fullName evidence="1">Integrase catalytic domain-containing protein</fullName>
    </recommendedName>
</protein>
<dbReference type="Pfam" id="PF00665">
    <property type="entry name" value="rve"/>
    <property type="match status" value="1"/>
</dbReference>
<evidence type="ECO:0000259" key="1">
    <source>
        <dbReference type="PROSITE" id="PS50994"/>
    </source>
</evidence>
<keyword evidence="3" id="KW-1185">Reference proteome</keyword>